<dbReference type="SUPFAM" id="SSF49899">
    <property type="entry name" value="Concanavalin A-like lectins/glucanases"/>
    <property type="match status" value="1"/>
</dbReference>
<dbReference type="AlphaFoldDB" id="A0A381XNV1"/>
<gene>
    <name evidence="1" type="ORF">METZ01_LOCUS118761</name>
</gene>
<dbReference type="InterPro" id="IPR013320">
    <property type="entry name" value="ConA-like_dom_sf"/>
</dbReference>
<accession>A0A381XNV1</accession>
<evidence type="ECO:0000313" key="1">
    <source>
        <dbReference type="EMBL" id="SVA65907.1"/>
    </source>
</evidence>
<name>A0A381XNV1_9ZZZZ</name>
<feature type="non-terminal residue" evidence="1">
    <location>
        <position position="1"/>
    </location>
</feature>
<protein>
    <recommendedName>
        <fullName evidence="2">GH16 domain-containing protein</fullName>
    </recommendedName>
</protein>
<sequence>LNLAIGGDWPGEPDNSSFPHEMKVDFVRVYKSINE</sequence>
<evidence type="ECO:0008006" key="2">
    <source>
        <dbReference type="Google" id="ProtNLM"/>
    </source>
</evidence>
<dbReference type="Gene3D" id="2.60.120.200">
    <property type="match status" value="1"/>
</dbReference>
<reference evidence="1" key="1">
    <citation type="submission" date="2018-05" db="EMBL/GenBank/DDBJ databases">
        <authorList>
            <person name="Lanie J.A."/>
            <person name="Ng W.-L."/>
            <person name="Kazmierczak K.M."/>
            <person name="Andrzejewski T.M."/>
            <person name="Davidsen T.M."/>
            <person name="Wayne K.J."/>
            <person name="Tettelin H."/>
            <person name="Glass J.I."/>
            <person name="Rusch D."/>
            <person name="Podicherti R."/>
            <person name="Tsui H.-C.T."/>
            <person name="Winkler M.E."/>
        </authorList>
    </citation>
    <scope>NUCLEOTIDE SEQUENCE</scope>
</reference>
<dbReference type="EMBL" id="UINC01015695">
    <property type="protein sequence ID" value="SVA65907.1"/>
    <property type="molecule type" value="Genomic_DNA"/>
</dbReference>
<proteinExistence type="predicted"/>
<organism evidence="1">
    <name type="scientific">marine metagenome</name>
    <dbReference type="NCBI Taxonomy" id="408172"/>
    <lineage>
        <taxon>unclassified sequences</taxon>
        <taxon>metagenomes</taxon>
        <taxon>ecological metagenomes</taxon>
    </lineage>
</organism>